<evidence type="ECO:0000256" key="2">
    <source>
        <dbReference type="ARBA" id="ARBA00023015"/>
    </source>
</evidence>
<dbReference type="Pfam" id="PF03466">
    <property type="entry name" value="LysR_substrate"/>
    <property type="match status" value="1"/>
</dbReference>
<dbReference type="InterPro" id="IPR036390">
    <property type="entry name" value="WH_DNA-bd_sf"/>
</dbReference>
<dbReference type="InterPro" id="IPR058163">
    <property type="entry name" value="LysR-type_TF_proteobact-type"/>
</dbReference>
<dbReference type="Gene3D" id="3.40.190.290">
    <property type="match status" value="1"/>
</dbReference>
<organism evidence="6 7">
    <name type="scientific">Albidovulum sediminis</name>
    <dbReference type="NCBI Taxonomy" id="3066345"/>
    <lineage>
        <taxon>Bacteria</taxon>
        <taxon>Pseudomonadati</taxon>
        <taxon>Pseudomonadota</taxon>
        <taxon>Alphaproteobacteria</taxon>
        <taxon>Rhodobacterales</taxon>
        <taxon>Paracoccaceae</taxon>
        <taxon>Albidovulum</taxon>
    </lineage>
</organism>
<proteinExistence type="inferred from homology"/>
<keyword evidence="3" id="KW-0238">DNA-binding</keyword>
<protein>
    <submittedName>
        <fullName evidence="6">LysR family transcriptional regulator</fullName>
    </submittedName>
</protein>
<keyword evidence="4" id="KW-0804">Transcription</keyword>
<dbReference type="Gene3D" id="3.40.190.10">
    <property type="entry name" value="Periplasmic binding protein-like II"/>
    <property type="match status" value="1"/>
</dbReference>
<dbReference type="PROSITE" id="PS50931">
    <property type="entry name" value="HTH_LYSR"/>
    <property type="match status" value="1"/>
</dbReference>
<keyword evidence="2" id="KW-0805">Transcription regulation</keyword>
<evidence type="ECO:0000256" key="1">
    <source>
        <dbReference type="ARBA" id="ARBA00009437"/>
    </source>
</evidence>
<sequence>MNWDDLKYVLAVARAGSLASASRDLGVDPTTVGRRIVALESHLSTRLFDRMRDGFRPTAAGEIAVARAEEMESQALSLETRLSGSDARVEGPVRLTALDGLIDRLVLPALPRLLSRYPLLNVTVMSGVKTLRLSRREADIALRLSRPTEPDAVIRTIGPFAMATYCAKDSDFGPVPPIISMPQEPDTAGFTGQIARLFPGSRIALRANTEGHMVTAVRAGLGVALIDCFIGDSDPELRRYWPEVVGTADLLAITHVDVHRTPRVRAVIDFLIGLRKEKAELIEGRAPRTRL</sequence>
<dbReference type="Gene3D" id="1.10.10.10">
    <property type="entry name" value="Winged helix-like DNA-binding domain superfamily/Winged helix DNA-binding domain"/>
    <property type="match status" value="1"/>
</dbReference>
<dbReference type="Pfam" id="PF00126">
    <property type="entry name" value="HTH_1"/>
    <property type="match status" value="1"/>
</dbReference>
<dbReference type="PANTHER" id="PTHR30537:SF3">
    <property type="entry name" value="TRANSCRIPTIONAL REGULATORY PROTEIN"/>
    <property type="match status" value="1"/>
</dbReference>
<comment type="caution">
    <text evidence="6">The sequence shown here is derived from an EMBL/GenBank/DDBJ whole genome shotgun (WGS) entry which is preliminary data.</text>
</comment>
<dbReference type="InterPro" id="IPR005119">
    <property type="entry name" value="LysR_subst-bd"/>
</dbReference>
<dbReference type="PANTHER" id="PTHR30537">
    <property type="entry name" value="HTH-TYPE TRANSCRIPTIONAL REGULATOR"/>
    <property type="match status" value="1"/>
</dbReference>
<dbReference type="SUPFAM" id="SSF46785">
    <property type="entry name" value="Winged helix' DNA-binding domain"/>
    <property type="match status" value="1"/>
</dbReference>
<accession>A0ABT2NLN4</accession>
<comment type="similarity">
    <text evidence="1">Belongs to the LysR transcriptional regulatory family.</text>
</comment>
<dbReference type="Proteomes" id="UP001205601">
    <property type="component" value="Unassembled WGS sequence"/>
</dbReference>
<dbReference type="SUPFAM" id="SSF53850">
    <property type="entry name" value="Periplasmic binding protein-like II"/>
    <property type="match status" value="1"/>
</dbReference>
<keyword evidence="7" id="KW-1185">Reference proteome</keyword>
<dbReference type="RefSeq" id="WP_261495361.1">
    <property type="nucleotide sequence ID" value="NZ_JAOCQF010000001.1"/>
</dbReference>
<name>A0ABT2NLN4_9RHOB</name>
<evidence type="ECO:0000256" key="4">
    <source>
        <dbReference type="ARBA" id="ARBA00023163"/>
    </source>
</evidence>
<feature type="domain" description="HTH lysR-type" evidence="5">
    <location>
        <begin position="1"/>
        <end position="58"/>
    </location>
</feature>
<dbReference type="EMBL" id="JAOCQF010000001">
    <property type="protein sequence ID" value="MCT8329837.1"/>
    <property type="molecule type" value="Genomic_DNA"/>
</dbReference>
<gene>
    <name evidence="6" type="ORF">N5I32_09960</name>
</gene>
<dbReference type="InterPro" id="IPR000847">
    <property type="entry name" value="LysR_HTH_N"/>
</dbReference>
<evidence type="ECO:0000259" key="5">
    <source>
        <dbReference type="PROSITE" id="PS50931"/>
    </source>
</evidence>
<evidence type="ECO:0000313" key="7">
    <source>
        <dbReference type="Proteomes" id="UP001205601"/>
    </source>
</evidence>
<dbReference type="InterPro" id="IPR036388">
    <property type="entry name" value="WH-like_DNA-bd_sf"/>
</dbReference>
<evidence type="ECO:0000313" key="6">
    <source>
        <dbReference type="EMBL" id="MCT8329837.1"/>
    </source>
</evidence>
<reference evidence="7" key="1">
    <citation type="submission" date="2023-07" db="EMBL/GenBank/DDBJ databases">
        <title>Defluviimonas sediminis sp. nov., isolated from mangrove sediment.</title>
        <authorList>
            <person name="Liu L."/>
            <person name="Li J."/>
            <person name="Huang Y."/>
            <person name="Pan J."/>
            <person name="Li M."/>
        </authorList>
    </citation>
    <scope>NUCLEOTIDE SEQUENCE [LARGE SCALE GENOMIC DNA]</scope>
    <source>
        <strain evidence="7">FT324</strain>
    </source>
</reference>
<evidence type="ECO:0000256" key="3">
    <source>
        <dbReference type="ARBA" id="ARBA00023125"/>
    </source>
</evidence>